<dbReference type="AlphaFoldDB" id="A0A3A2ZKS8"/>
<sequence>MAAAASTESQAPAARQAAHLDGSQIGLLRMVFIMSGLWICLFLSALETTIVATALRHISTDLNGLSQSTWIVVAYLLTYNGFLLLFSKLTDIFGSKVLLILAESIFLVFSMACGGAQTVTQLIVFRALQGIGGSGIYSIVFVIVGKIATVEKIGLYTGILSSVFALASLLGPILGGVTTDNTTWRWVFFIK</sequence>
<keyword evidence="3 5" id="KW-1133">Transmembrane helix</keyword>
<dbReference type="InterPro" id="IPR020846">
    <property type="entry name" value="MFS_dom"/>
</dbReference>
<dbReference type="InterPro" id="IPR036259">
    <property type="entry name" value="MFS_trans_sf"/>
</dbReference>
<keyword evidence="8" id="KW-1185">Reference proteome</keyword>
<dbReference type="PRINTS" id="PR01036">
    <property type="entry name" value="TCRTETB"/>
</dbReference>
<feature type="transmembrane region" description="Helical" evidence="5">
    <location>
        <begin position="153"/>
        <end position="174"/>
    </location>
</feature>
<proteinExistence type="predicted"/>
<dbReference type="PANTHER" id="PTHR23501">
    <property type="entry name" value="MAJOR FACILITATOR SUPERFAMILY"/>
    <property type="match status" value="1"/>
</dbReference>
<feature type="transmembrane region" description="Helical" evidence="5">
    <location>
        <begin position="31"/>
        <end position="55"/>
    </location>
</feature>
<keyword evidence="2 5" id="KW-0812">Transmembrane</keyword>
<dbReference type="OrthoDB" id="440553at2759"/>
<evidence type="ECO:0000313" key="8">
    <source>
        <dbReference type="Proteomes" id="UP000266188"/>
    </source>
</evidence>
<accession>A0A3A2ZKS8</accession>
<name>A0A3A2ZKS8_9EURO</name>
<gene>
    <name evidence="7" type="ORF">PHISCL_04761</name>
</gene>
<protein>
    <submittedName>
        <fullName evidence="7">Major Facilitator Superfamily</fullName>
    </submittedName>
</protein>
<feature type="transmembrane region" description="Helical" evidence="5">
    <location>
        <begin position="123"/>
        <end position="144"/>
    </location>
</feature>
<feature type="transmembrane region" description="Helical" evidence="5">
    <location>
        <begin position="67"/>
        <end position="86"/>
    </location>
</feature>
<keyword evidence="4 5" id="KW-0472">Membrane</keyword>
<dbReference type="SUPFAM" id="SSF103473">
    <property type="entry name" value="MFS general substrate transporter"/>
    <property type="match status" value="1"/>
</dbReference>
<organism evidence="7 8">
    <name type="scientific">Aspergillus sclerotialis</name>
    <dbReference type="NCBI Taxonomy" id="2070753"/>
    <lineage>
        <taxon>Eukaryota</taxon>
        <taxon>Fungi</taxon>
        <taxon>Dikarya</taxon>
        <taxon>Ascomycota</taxon>
        <taxon>Pezizomycotina</taxon>
        <taxon>Eurotiomycetes</taxon>
        <taxon>Eurotiomycetidae</taxon>
        <taxon>Eurotiales</taxon>
        <taxon>Aspergillaceae</taxon>
        <taxon>Aspergillus</taxon>
        <taxon>Aspergillus subgen. Polypaecilum</taxon>
    </lineage>
</organism>
<feature type="domain" description="Major facilitator superfamily (MFS) profile" evidence="6">
    <location>
        <begin position="33"/>
        <end position="191"/>
    </location>
</feature>
<evidence type="ECO:0000256" key="4">
    <source>
        <dbReference type="ARBA" id="ARBA00023136"/>
    </source>
</evidence>
<comment type="caution">
    <text evidence="7">The sequence shown here is derived from an EMBL/GenBank/DDBJ whole genome shotgun (WGS) entry which is preliminary data.</text>
</comment>
<reference evidence="8" key="1">
    <citation type="submission" date="2017-02" db="EMBL/GenBank/DDBJ databases">
        <authorList>
            <person name="Tafer H."/>
            <person name="Lopandic K."/>
        </authorList>
    </citation>
    <scope>NUCLEOTIDE SEQUENCE [LARGE SCALE GENOMIC DNA]</scope>
    <source>
        <strain evidence="8">CBS 366.77</strain>
    </source>
</reference>
<dbReference type="GO" id="GO:0005886">
    <property type="term" value="C:plasma membrane"/>
    <property type="evidence" value="ECO:0007669"/>
    <property type="project" value="TreeGrafter"/>
</dbReference>
<dbReference type="PANTHER" id="PTHR23501:SF43">
    <property type="entry name" value="MULTIDRUG TRANSPORTER, PUTATIVE (AFU_ORTHOLOGUE AFUA_6G03040)-RELATED"/>
    <property type="match status" value="1"/>
</dbReference>
<evidence type="ECO:0000313" key="7">
    <source>
        <dbReference type="EMBL" id="RJE22913.1"/>
    </source>
</evidence>
<dbReference type="STRING" id="2070753.A0A3A2ZKS8"/>
<dbReference type="Pfam" id="PF07690">
    <property type="entry name" value="MFS_1"/>
    <property type="match status" value="1"/>
</dbReference>
<evidence type="ECO:0000256" key="5">
    <source>
        <dbReference type="SAM" id="Phobius"/>
    </source>
</evidence>
<evidence type="ECO:0000259" key="6">
    <source>
        <dbReference type="PROSITE" id="PS50850"/>
    </source>
</evidence>
<feature type="transmembrane region" description="Helical" evidence="5">
    <location>
        <begin position="98"/>
        <end position="117"/>
    </location>
</feature>
<dbReference type="PROSITE" id="PS50850">
    <property type="entry name" value="MFS"/>
    <property type="match status" value="1"/>
</dbReference>
<evidence type="ECO:0000256" key="2">
    <source>
        <dbReference type="ARBA" id="ARBA00022692"/>
    </source>
</evidence>
<comment type="subcellular location">
    <subcellularLocation>
        <location evidence="1">Membrane</location>
        <topology evidence="1">Multi-pass membrane protein</topology>
    </subcellularLocation>
</comment>
<evidence type="ECO:0000256" key="1">
    <source>
        <dbReference type="ARBA" id="ARBA00004141"/>
    </source>
</evidence>
<dbReference type="Proteomes" id="UP000266188">
    <property type="component" value="Unassembled WGS sequence"/>
</dbReference>
<dbReference type="InterPro" id="IPR011701">
    <property type="entry name" value="MFS"/>
</dbReference>
<dbReference type="GO" id="GO:0022857">
    <property type="term" value="F:transmembrane transporter activity"/>
    <property type="evidence" value="ECO:0007669"/>
    <property type="project" value="InterPro"/>
</dbReference>
<dbReference type="Gene3D" id="1.20.1720.10">
    <property type="entry name" value="Multidrug resistance protein D"/>
    <property type="match status" value="1"/>
</dbReference>
<dbReference type="EMBL" id="MVGC01000145">
    <property type="protein sequence ID" value="RJE22913.1"/>
    <property type="molecule type" value="Genomic_DNA"/>
</dbReference>
<evidence type="ECO:0000256" key="3">
    <source>
        <dbReference type="ARBA" id="ARBA00022989"/>
    </source>
</evidence>